<keyword evidence="9" id="KW-1185">Reference proteome</keyword>
<keyword evidence="3" id="KW-0274">FAD</keyword>
<organism evidence="8 9">
    <name type="scientific">Owenweeksia hongkongensis (strain DSM 17368 / CIP 108786 / JCM 12287 / NRRL B-23963 / UST20020801)</name>
    <dbReference type="NCBI Taxonomy" id="926562"/>
    <lineage>
        <taxon>Bacteria</taxon>
        <taxon>Pseudomonadati</taxon>
        <taxon>Bacteroidota</taxon>
        <taxon>Flavobacteriia</taxon>
        <taxon>Flavobacteriales</taxon>
        <taxon>Owenweeksiaceae</taxon>
        <taxon>Owenweeksia</taxon>
    </lineage>
</organism>
<dbReference type="STRING" id="926562.Oweho_0312"/>
<proteinExistence type="predicted"/>
<keyword evidence="2" id="KW-0732">Signal</keyword>
<dbReference type="PANTHER" id="PTHR46091:SF3">
    <property type="entry name" value="AMINE OXIDASE DOMAIN-CONTAINING PROTEIN"/>
    <property type="match status" value="1"/>
</dbReference>
<dbReference type="InterPro" id="IPR052206">
    <property type="entry name" value="Retinol_saturase"/>
</dbReference>
<dbReference type="GO" id="GO:0016491">
    <property type="term" value="F:oxidoreductase activity"/>
    <property type="evidence" value="ECO:0007669"/>
    <property type="project" value="InterPro"/>
</dbReference>
<dbReference type="AlphaFoldDB" id="G8R810"/>
<accession>G8R810</accession>
<protein>
    <submittedName>
        <fullName evidence="8">Phytoene dehydrogenase-like oxidoreductase</fullName>
    </submittedName>
</protein>
<keyword evidence="6" id="KW-0812">Transmembrane</keyword>
<keyword evidence="1" id="KW-0285">Flavoprotein</keyword>
<evidence type="ECO:0000256" key="1">
    <source>
        <dbReference type="ARBA" id="ARBA00022630"/>
    </source>
</evidence>
<keyword evidence="6" id="KW-1133">Transmembrane helix</keyword>
<dbReference type="InterPro" id="IPR002937">
    <property type="entry name" value="Amino_oxidase"/>
</dbReference>
<keyword evidence="4" id="KW-0521">NADP</keyword>
<dbReference type="EMBL" id="CP003156">
    <property type="protein sequence ID" value="AEV31333.1"/>
    <property type="molecule type" value="Genomic_DNA"/>
</dbReference>
<dbReference type="HOGENOM" id="CLU_019722_1_0_10"/>
<gene>
    <name evidence="8" type="ordered locus">Oweho_0312</name>
</gene>
<dbReference type="Proteomes" id="UP000005631">
    <property type="component" value="Chromosome"/>
</dbReference>
<evidence type="ECO:0000256" key="4">
    <source>
        <dbReference type="ARBA" id="ARBA00022857"/>
    </source>
</evidence>
<evidence type="ECO:0000256" key="5">
    <source>
        <dbReference type="ARBA" id="ARBA00023027"/>
    </source>
</evidence>
<name>G8R810_OWEHD</name>
<dbReference type="SUPFAM" id="SSF51905">
    <property type="entry name" value="FAD/NAD(P)-binding domain"/>
    <property type="match status" value="1"/>
</dbReference>
<dbReference type="Gene3D" id="3.50.50.60">
    <property type="entry name" value="FAD/NAD(P)-binding domain"/>
    <property type="match status" value="2"/>
</dbReference>
<evidence type="ECO:0000256" key="2">
    <source>
        <dbReference type="ARBA" id="ARBA00022729"/>
    </source>
</evidence>
<dbReference type="PATRIC" id="fig|926562.3.peg.318"/>
<dbReference type="Pfam" id="PF01593">
    <property type="entry name" value="Amino_oxidase"/>
    <property type="match status" value="1"/>
</dbReference>
<dbReference type="eggNOG" id="COG1233">
    <property type="taxonomic scope" value="Bacteria"/>
</dbReference>
<evidence type="ECO:0000256" key="3">
    <source>
        <dbReference type="ARBA" id="ARBA00022827"/>
    </source>
</evidence>
<dbReference type="PANTHER" id="PTHR46091">
    <property type="entry name" value="BLR7054 PROTEIN"/>
    <property type="match status" value="1"/>
</dbReference>
<dbReference type="InterPro" id="IPR036188">
    <property type="entry name" value="FAD/NAD-bd_sf"/>
</dbReference>
<sequence length="533" mass="60435">MQHKRFQRFSPDIDFSDVDHIVIGSGIGGLTAATWLAKCGQKVVVLERHYVPGGFTHSFKRKQGFNWDVGVHYVGNLEEGGSMRGMFDLLSNKKLEWEPMGEVYDVVQIGDDVYEFKAGKENFRKQMIGYFPNEEKAIDDYLELLKKSNKWGSAFFFEKSFKPFLSKSLGWFIRKFYKKYSQQTTLEVLSKITTNKRLIAVLCGQCGNYGLSPRHSSFGAHALVIGHFMEGGYYPKGGSEQIALKTIDTLHELGSEVYINADVSEIVTKGSRVKGVMVGETFIPCKSVISGVGVNNTFNHLLKNGASKTCDFNLETVKPATGHICLYVGLDKSSEELNLPKHNLWWYANENIDATFDNMTLKDAPDKFAYISFPSAKDPKWEETNAGTATIQAISKANYEWFAKYEDQPWMKRDDEYKKLKEEFKDGMLERLYNLYPQIKGHVAVTEVSSPLSTKHFSNYKKGEIYGLDHTPDRFDLSFLRPETKIKGLRLTGQDITLVGVAGAMLSGMLVAITILKFRVWRIFKEIGELQKK</sequence>
<evidence type="ECO:0000256" key="6">
    <source>
        <dbReference type="SAM" id="Phobius"/>
    </source>
</evidence>
<evidence type="ECO:0000259" key="7">
    <source>
        <dbReference type="Pfam" id="PF01593"/>
    </source>
</evidence>
<dbReference type="KEGG" id="oho:Oweho_0312"/>
<reference evidence="8 9" key="1">
    <citation type="journal article" date="2012" name="Stand. Genomic Sci.">
        <title>Genome sequence of the orange-pigmented seawater bacterium Owenweeksia hongkongensis type strain (UST20020801(T)).</title>
        <authorList>
            <person name="Riedel T."/>
            <person name="Held B."/>
            <person name="Nolan M."/>
            <person name="Lucas S."/>
            <person name="Lapidus A."/>
            <person name="Tice H."/>
            <person name="Del Rio T.G."/>
            <person name="Cheng J.F."/>
            <person name="Han C."/>
            <person name="Tapia R."/>
            <person name="Goodwin L.A."/>
            <person name="Pitluck S."/>
            <person name="Liolios K."/>
            <person name="Mavromatis K."/>
            <person name="Pagani I."/>
            <person name="Ivanova N."/>
            <person name="Mikhailova N."/>
            <person name="Pati A."/>
            <person name="Chen A."/>
            <person name="Palaniappan K."/>
            <person name="Rohde M."/>
            <person name="Tindall B.J."/>
            <person name="Detter J.C."/>
            <person name="Goker M."/>
            <person name="Woyke T."/>
            <person name="Bristow J."/>
            <person name="Eisen J.A."/>
            <person name="Markowitz V."/>
            <person name="Hugenholtz P."/>
            <person name="Klenk H.P."/>
            <person name="Kyrpides N.C."/>
        </authorList>
    </citation>
    <scope>NUCLEOTIDE SEQUENCE</scope>
    <source>
        <strain evidence="9">DSM 17368 / JCM 12287 / NRRL B-23963</strain>
    </source>
</reference>
<dbReference type="RefSeq" id="WP_014200694.1">
    <property type="nucleotide sequence ID" value="NC_016599.1"/>
</dbReference>
<feature type="domain" description="Amine oxidase" evidence="7">
    <location>
        <begin position="27"/>
        <end position="295"/>
    </location>
</feature>
<feature type="transmembrane region" description="Helical" evidence="6">
    <location>
        <begin position="496"/>
        <end position="516"/>
    </location>
</feature>
<evidence type="ECO:0000313" key="8">
    <source>
        <dbReference type="EMBL" id="AEV31333.1"/>
    </source>
</evidence>
<keyword evidence="6" id="KW-0472">Membrane</keyword>
<dbReference type="OrthoDB" id="9789960at2"/>
<evidence type="ECO:0000313" key="9">
    <source>
        <dbReference type="Proteomes" id="UP000005631"/>
    </source>
</evidence>
<keyword evidence="5" id="KW-0520">NAD</keyword>